<keyword evidence="13" id="KW-0472">Membrane</keyword>
<dbReference type="GO" id="GO:0009279">
    <property type="term" value="C:cell outer membrane"/>
    <property type="evidence" value="ECO:0007669"/>
    <property type="project" value="UniProtKB-SubCell"/>
</dbReference>
<proteinExistence type="inferred from homology"/>
<sequence length="395" mass="43090">MPPSFAPATLFAVASLAGSVQAQTPTHTPSIPVIAPASASWQACTALRNDAERLSCFDGWAAQHTARTSPASAPTAASNPAATTTAAAPAAPDAPPVAITTNPDVAAVRRCNDPDQSLLSRVWELEQATDCGTFTLRGYRPNTIAVSVANSVNRQPYSPAPGHQASTERNFQKHEARLQLSLRTKLAKGMFADSPGAMDSLWFGYTQQSNWQVFNGELSRPFRTTDHEPEVMYIYPLNRALPGGWNWRFAGIGLVHQSNGQSLPLSRSWNRAYLITGLELNRQFTLQAKVWKRFNEGADKDDNPDISNYVGRGELTAAWHVNEANTLSTTLRSSFGRTTRGSAKLEWFRTIGRNLAGGPGSLRFHTAVFTGYGDSLIDYNRKRTVLTVGFSLMDF</sequence>
<keyword evidence="9 17" id="KW-0378">Hydrolase</keyword>
<organism evidence="19 20">
    <name type="scientific">Comamonas serinivorans</name>
    <dbReference type="NCBI Taxonomy" id="1082851"/>
    <lineage>
        <taxon>Bacteria</taxon>
        <taxon>Pseudomonadati</taxon>
        <taxon>Pseudomonadota</taxon>
        <taxon>Betaproteobacteria</taxon>
        <taxon>Burkholderiales</taxon>
        <taxon>Comamonadaceae</taxon>
        <taxon>Comamonas</taxon>
    </lineage>
</organism>
<dbReference type="EMBL" id="CP021455">
    <property type="protein sequence ID" value="ARU04806.1"/>
    <property type="molecule type" value="Genomic_DNA"/>
</dbReference>
<evidence type="ECO:0000256" key="14">
    <source>
        <dbReference type="ARBA" id="ARBA00023237"/>
    </source>
</evidence>
<dbReference type="SUPFAM" id="SSF56931">
    <property type="entry name" value="Outer membrane phospholipase A (OMPLA)"/>
    <property type="match status" value="1"/>
</dbReference>
<evidence type="ECO:0000256" key="11">
    <source>
        <dbReference type="ARBA" id="ARBA00022963"/>
    </source>
</evidence>
<dbReference type="GO" id="GO:0005509">
    <property type="term" value="F:calcium ion binding"/>
    <property type="evidence" value="ECO:0007669"/>
    <property type="project" value="TreeGrafter"/>
</dbReference>
<dbReference type="OrthoDB" id="188433at2"/>
<evidence type="ECO:0000256" key="16">
    <source>
        <dbReference type="PIRSR" id="PIRSR603187-2"/>
    </source>
</evidence>
<comment type="subcellular location">
    <subcellularLocation>
        <location evidence="17">Cell outer membrane</location>
        <topology evidence="17">Multi-pass membrane protein</topology>
    </subcellularLocation>
    <text evidence="17">One of the very few enzymes located there.</text>
</comment>
<keyword evidence="5" id="KW-1134">Transmembrane beta strand</keyword>
<comment type="catalytic activity">
    <reaction evidence="1 17">
        <text>a 1,2-diacyl-sn-glycero-3-phosphocholine + H2O = a 2-acyl-sn-glycero-3-phosphocholine + a fatty acid + H(+)</text>
        <dbReference type="Rhea" id="RHEA:18689"/>
        <dbReference type="ChEBI" id="CHEBI:15377"/>
        <dbReference type="ChEBI" id="CHEBI:15378"/>
        <dbReference type="ChEBI" id="CHEBI:28868"/>
        <dbReference type="ChEBI" id="CHEBI:57643"/>
        <dbReference type="ChEBI" id="CHEBI:57875"/>
        <dbReference type="EC" id="3.1.1.32"/>
    </reaction>
</comment>
<evidence type="ECO:0000313" key="19">
    <source>
        <dbReference type="EMBL" id="ARU04806.1"/>
    </source>
</evidence>
<evidence type="ECO:0000256" key="7">
    <source>
        <dbReference type="ARBA" id="ARBA00022723"/>
    </source>
</evidence>
<dbReference type="Pfam" id="PF02253">
    <property type="entry name" value="PLA1"/>
    <property type="match status" value="1"/>
</dbReference>
<comment type="similarity">
    <text evidence="3 17">Belongs to the phospholipase A1 family.</text>
</comment>
<dbReference type="EC" id="3.1.1.4" evidence="17"/>
<feature type="signal peptide" evidence="17">
    <location>
        <begin position="1"/>
        <end position="22"/>
    </location>
</feature>
<comment type="function">
    <text evidence="17">Hydrolysis of phosphatidylcholine with phospholipase A2 (EC 3.1.1.4) and phospholipase A1 (EC 3.1.1.32) activities.</text>
</comment>
<feature type="region of interest" description="Disordered" evidence="18">
    <location>
        <begin position="67"/>
        <end position="96"/>
    </location>
</feature>
<protein>
    <recommendedName>
        <fullName evidence="17">Phospholipase A1</fullName>
        <ecNumber evidence="17">3.1.1.32</ecNumber>
        <ecNumber evidence="17">3.1.1.4</ecNumber>
    </recommendedName>
    <alternativeName>
        <fullName evidence="17">Phosphatidylcholine 1-acylhydrolase</fullName>
    </alternativeName>
</protein>
<evidence type="ECO:0000256" key="18">
    <source>
        <dbReference type="SAM" id="MobiDB-lite"/>
    </source>
</evidence>
<accession>A0A1Y0EMH5</accession>
<evidence type="ECO:0000256" key="8">
    <source>
        <dbReference type="ARBA" id="ARBA00022729"/>
    </source>
</evidence>
<dbReference type="PRINTS" id="PR01486">
    <property type="entry name" value="PHPHLIPASEA1"/>
</dbReference>
<evidence type="ECO:0000256" key="12">
    <source>
        <dbReference type="ARBA" id="ARBA00023098"/>
    </source>
</evidence>
<dbReference type="InterPro" id="IPR003187">
    <property type="entry name" value="PLipase_A1"/>
</dbReference>
<comment type="cofactor">
    <cofactor evidence="17">
        <name>Ca(2+)</name>
        <dbReference type="ChEBI" id="CHEBI:29108"/>
    </cofactor>
    <text evidence="17">Binds 1 Ca(2+) ion per monomer. In the dimeric form the Ca(2+) is bound by different amino acids with binding of each Ca(2+) shared with ligands coming from each monomer. The Ca(2+) ion may have a role in catalysis.</text>
</comment>
<evidence type="ECO:0000256" key="6">
    <source>
        <dbReference type="ARBA" id="ARBA00022692"/>
    </source>
</evidence>
<keyword evidence="20" id="KW-1185">Reference proteome</keyword>
<dbReference type="EC" id="3.1.1.32" evidence="17"/>
<dbReference type="InterPro" id="IPR036541">
    <property type="entry name" value="PLipase_A1_sf"/>
</dbReference>
<feature type="binding site" description="in dimeric form" evidence="16">
    <location>
        <position position="219"/>
    </location>
    <ligand>
        <name>Ca(2+)</name>
        <dbReference type="ChEBI" id="CHEBI:29108"/>
        <label>1</label>
    </ligand>
</feature>
<evidence type="ECO:0000256" key="4">
    <source>
        <dbReference type="ARBA" id="ARBA00011702"/>
    </source>
</evidence>
<dbReference type="KEGG" id="cser:CCO03_09050"/>
<comment type="subunit">
    <text evidence="4 17">Homodimer; dimerization is reversible, and the dimeric form is the active one.</text>
</comment>
<evidence type="ECO:0000256" key="3">
    <source>
        <dbReference type="ARBA" id="ARBA00010525"/>
    </source>
</evidence>
<gene>
    <name evidence="19" type="ORF">CCO03_09050</name>
</gene>
<keyword evidence="7 16" id="KW-0479">Metal-binding</keyword>
<keyword evidence="14 17" id="KW-0998">Cell outer membrane</keyword>
<name>A0A1Y0EMH5_9BURK</name>
<evidence type="ECO:0000256" key="15">
    <source>
        <dbReference type="PIRSR" id="PIRSR603187-1"/>
    </source>
</evidence>
<evidence type="ECO:0000256" key="10">
    <source>
        <dbReference type="ARBA" id="ARBA00022837"/>
    </source>
</evidence>
<dbReference type="Proteomes" id="UP000196138">
    <property type="component" value="Chromosome"/>
</dbReference>
<feature type="chain" id="PRO_5019617066" description="Phospholipase A1" evidence="17">
    <location>
        <begin position="23"/>
        <end position="395"/>
    </location>
</feature>
<feature type="active site" description="Proton acceptor" evidence="15">
    <location>
        <position position="256"/>
    </location>
</feature>
<evidence type="ECO:0000256" key="5">
    <source>
        <dbReference type="ARBA" id="ARBA00022452"/>
    </source>
</evidence>
<feature type="binding site" description="in dimeric form" evidence="16">
    <location>
        <position position="266"/>
    </location>
    <ligand>
        <name>Ca(2+)</name>
        <dbReference type="ChEBI" id="CHEBI:29108"/>
        <label>1</label>
    </ligand>
</feature>
<dbReference type="GO" id="GO:0004623">
    <property type="term" value="F:phospholipase A2 activity"/>
    <property type="evidence" value="ECO:0007669"/>
    <property type="project" value="UniProtKB-EC"/>
</dbReference>
<evidence type="ECO:0000313" key="20">
    <source>
        <dbReference type="Proteomes" id="UP000196138"/>
    </source>
</evidence>
<evidence type="ECO:0000256" key="2">
    <source>
        <dbReference type="ARBA" id="ARBA00001604"/>
    </source>
</evidence>
<dbReference type="GO" id="GO:0008970">
    <property type="term" value="F:phospholipase A1 activity"/>
    <property type="evidence" value="ECO:0007669"/>
    <property type="project" value="UniProtKB-EC"/>
</dbReference>
<feature type="active site" description="Nucleophile" evidence="15">
    <location>
        <position position="258"/>
    </location>
</feature>
<keyword evidence="12 17" id="KW-0443">Lipid metabolism</keyword>
<keyword evidence="11 17" id="KW-0442">Lipid degradation</keyword>
<dbReference type="PANTHER" id="PTHR40457">
    <property type="entry name" value="PHOSPHOLIPASE A1"/>
    <property type="match status" value="1"/>
</dbReference>
<reference evidence="19 20" key="1">
    <citation type="submission" date="2017-05" db="EMBL/GenBank/DDBJ databases">
        <authorList>
            <person name="Song R."/>
            <person name="Chenine A.L."/>
            <person name="Ruprecht R.M."/>
        </authorList>
    </citation>
    <scope>NUCLEOTIDE SEQUENCE [LARGE SCALE GENOMIC DNA]</scope>
    <source>
        <strain evidence="19 20">DSM 26136</strain>
    </source>
</reference>
<dbReference type="AlphaFoldDB" id="A0A1Y0EMH5"/>
<dbReference type="Gene3D" id="2.40.230.10">
    <property type="entry name" value="Phospholipase A1"/>
    <property type="match status" value="1"/>
</dbReference>
<dbReference type="GO" id="GO:0016042">
    <property type="term" value="P:lipid catabolic process"/>
    <property type="evidence" value="ECO:0007669"/>
    <property type="project" value="UniProtKB-KW"/>
</dbReference>
<dbReference type="CDD" id="cd00541">
    <property type="entry name" value="OMPLA"/>
    <property type="match status" value="1"/>
</dbReference>
<dbReference type="PANTHER" id="PTHR40457:SF1">
    <property type="entry name" value="PHOSPHOLIPASE A1"/>
    <property type="match status" value="1"/>
</dbReference>
<keyword evidence="6" id="KW-0812">Transmembrane</keyword>
<evidence type="ECO:0000256" key="9">
    <source>
        <dbReference type="ARBA" id="ARBA00022801"/>
    </source>
</evidence>
<dbReference type="RefSeq" id="WP_087280107.1">
    <property type="nucleotide sequence ID" value="NZ_CP021455.1"/>
</dbReference>
<evidence type="ECO:0000256" key="13">
    <source>
        <dbReference type="ARBA" id="ARBA00023136"/>
    </source>
</evidence>
<evidence type="ECO:0000256" key="17">
    <source>
        <dbReference type="RuleBase" id="RU366027"/>
    </source>
</evidence>
<keyword evidence="8 17" id="KW-0732">Signal</keyword>
<evidence type="ECO:0000256" key="1">
    <source>
        <dbReference type="ARBA" id="ARBA00000111"/>
    </source>
</evidence>
<comment type="catalytic activity">
    <reaction evidence="2 17">
        <text>a 1,2-diacyl-sn-glycero-3-phosphocholine + H2O = a 1-acyl-sn-glycero-3-phosphocholine + a fatty acid + H(+)</text>
        <dbReference type="Rhea" id="RHEA:15801"/>
        <dbReference type="ChEBI" id="CHEBI:15377"/>
        <dbReference type="ChEBI" id="CHEBI:15378"/>
        <dbReference type="ChEBI" id="CHEBI:28868"/>
        <dbReference type="ChEBI" id="CHEBI:57643"/>
        <dbReference type="ChEBI" id="CHEBI:58168"/>
        <dbReference type="EC" id="3.1.1.4"/>
    </reaction>
</comment>
<feature type="binding site" description="in dimeric form" evidence="16">
    <location>
        <position position="302"/>
    </location>
    <ligand>
        <name>Ca(2+)</name>
        <dbReference type="ChEBI" id="CHEBI:29108"/>
        <label>1</label>
    </ligand>
</feature>
<keyword evidence="10 16" id="KW-0106">Calcium</keyword>